<dbReference type="Pfam" id="PF17917">
    <property type="entry name" value="RT_RNaseH"/>
    <property type="match status" value="1"/>
</dbReference>
<evidence type="ECO:0000256" key="2">
    <source>
        <dbReference type="ARBA" id="ARBA00022679"/>
    </source>
</evidence>
<evidence type="ECO:0000256" key="1">
    <source>
        <dbReference type="ARBA" id="ARBA00012493"/>
    </source>
</evidence>
<dbReference type="InterPro" id="IPR041588">
    <property type="entry name" value="Integrase_H2C2"/>
</dbReference>
<protein>
    <recommendedName>
        <fullName evidence="1">RNA-directed DNA polymerase</fullName>
        <ecNumber evidence="1">2.7.7.49</ecNumber>
    </recommendedName>
</protein>
<dbReference type="FunFam" id="3.30.70.270:FF:000003">
    <property type="entry name" value="Transposon Ty3-G Gag-Pol polyprotein"/>
    <property type="match status" value="1"/>
</dbReference>
<dbReference type="PANTHER" id="PTHR37984:SF5">
    <property type="entry name" value="PROTEIN NYNRIN-LIKE"/>
    <property type="match status" value="1"/>
</dbReference>
<dbReference type="Gene3D" id="1.10.340.70">
    <property type="match status" value="1"/>
</dbReference>
<evidence type="ECO:0000259" key="8">
    <source>
        <dbReference type="PROSITE" id="PS50878"/>
    </source>
</evidence>
<dbReference type="CDD" id="cd09274">
    <property type="entry name" value="RNase_HI_RT_Ty3"/>
    <property type="match status" value="1"/>
</dbReference>
<evidence type="ECO:0000256" key="6">
    <source>
        <dbReference type="ARBA" id="ARBA00022801"/>
    </source>
</evidence>
<dbReference type="InterPro" id="IPR012337">
    <property type="entry name" value="RNaseH-like_sf"/>
</dbReference>
<dbReference type="GO" id="GO:0016787">
    <property type="term" value="F:hydrolase activity"/>
    <property type="evidence" value="ECO:0007669"/>
    <property type="project" value="UniProtKB-KW"/>
</dbReference>
<dbReference type="GO" id="GO:0042575">
    <property type="term" value="C:DNA polymerase complex"/>
    <property type="evidence" value="ECO:0007669"/>
    <property type="project" value="UniProtKB-ARBA"/>
</dbReference>
<feature type="domain" description="Reverse transcriptase" evidence="8">
    <location>
        <begin position="1"/>
        <end position="83"/>
    </location>
</feature>
<keyword evidence="10" id="KW-1185">Reference proteome</keyword>
<dbReference type="PROSITE" id="PS50878">
    <property type="entry name" value="RT_POL"/>
    <property type="match status" value="1"/>
</dbReference>
<dbReference type="EMBL" id="BMAU01021032">
    <property type="protein sequence ID" value="GFX87285.1"/>
    <property type="molecule type" value="Genomic_DNA"/>
</dbReference>
<dbReference type="FunFam" id="3.30.70.270:FF:000026">
    <property type="entry name" value="Transposon Ty3-G Gag-Pol polyprotein"/>
    <property type="match status" value="1"/>
</dbReference>
<proteinExistence type="predicted"/>
<dbReference type="InterPro" id="IPR043502">
    <property type="entry name" value="DNA/RNA_pol_sf"/>
</dbReference>
<dbReference type="PANTHER" id="PTHR37984">
    <property type="entry name" value="PROTEIN CBG26694"/>
    <property type="match status" value="1"/>
</dbReference>
<dbReference type="InterPro" id="IPR043128">
    <property type="entry name" value="Rev_trsase/Diguanyl_cyclase"/>
</dbReference>
<evidence type="ECO:0000256" key="5">
    <source>
        <dbReference type="ARBA" id="ARBA00022759"/>
    </source>
</evidence>
<dbReference type="Proteomes" id="UP000887159">
    <property type="component" value="Unassembled WGS sequence"/>
</dbReference>
<dbReference type="Pfam" id="PF17921">
    <property type="entry name" value="Integrase_H2C2"/>
    <property type="match status" value="1"/>
</dbReference>
<dbReference type="InterPro" id="IPR000477">
    <property type="entry name" value="RT_dom"/>
</dbReference>
<dbReference type="Gene3D" id="3.30.70.270">
    <property type="match status" value="2"/>
</dbReference>
<keyword evidence="3" id="KW-0548">Nucleotidyltransferase</keyword>
<dbReference type="AlphaFoldDB" id="A0A8X6RBE9"/>
<dbReference type="FunFam" id="3.10.20.370:FF:000001">
    <property type="entry name" value="Retrovirus-related Pol polyprotein from transposon 17.6-like protein"/>
    <property type="match status" value="1"/>
</dbReference>
<reference evidence="9" key="1">
    <citation type="submission" date="2020-08" db="EMBL/GenBank/DDBJ databases">
        <title>Multicomponent nature underlies the extraordinary mechanical properties of spider dragline silk.</title>
        <authorList>
            <person name="Kono N."/>
            <person name="Nakamura H."/>
            <person name="Mori M."/>
            <person name="Yoshida Y."/>
            <person name="Ohtoshi R."/>
            <person name="Malay A.D."/>
            <person name="Moran D.A.P."/>
            <person name="Tomita M."/>
            <person name="Numata K."/>
            <person name="Arakawa K."/>
        </authorList>
    </citation>
    <scope>NUCLEOTIDE SEQUENCE</scope>
</reference>
<dbReference type="GO" id="GO:0004519">
    <property type="term" value="F:endonuclease activity"/>
    <property type="evidence" value="ECO:0007669"/>
    <property type="project" value="UniProtKB-KW"/>
</dbReference>
<comment type="caution">
    <text evidence="9">The sequence shown here is derived from an EMBL/GenBank/DDBJ whole genome shotgun (WGS) entry which is preliminary data.</text>
</comment>
<dbReference type="SUPFAM" id="SSF56672">
    <property type="entry name" value="DNA/RNA polymerases"/>
    <property type="match status" value="1"/>
</dbReference>
<name>A0A8X6RBE9_TRICX</name>
<keyword evidence="5" id="KW-0255">Endonuclease</keyword>
<keyword evidence="2" id="KW-0808">Transferase</keyword>
<dbReference type="Pfam" id="PF00078">
    <property type="entry name" value="RVT_1"/>
    <property type="match status" value="1"/>
</dbReference>
<dbReference type="GO" id="GO:0003964">
    <property type="term" value="F:RNA-directed DNA polymerase activity"/>
    <property type="evidence" value="ECO:0007669"/>
    <property type="project" value="UniProtKB-KW"/>
</dbReference>
<accession>A0A8X6RBE9</accession>
<keyword evidence="7" id="KW-0695">RNA-directed DNA polymerase</keyword>
<evidence type="ECO:0000256" key="3">
    <source>
        <dbReference type="ARBA" id="ARBA00022695"/>
    </source>
</evidence>
<keyword evidence="4" id="KW-0540">Nuclease</keyword>
<dbReference type="CDD" id="cd01647">
    <property type="entry name" value="RT_LTR"/>
    <property type="match status" value="1"/>
</dbReference>
<gene>
    <name evidence="9" type="primary">Tf2-6</name>
    <name evidence="9" type="ORF">TNCV_3820151</name>
</gene>
<dbReference type="GO" id="GO:0003676">
    <property type="term" value="F:nucleic acid binding"/>
    <property type="evidence" value="ECO:0007669"/>
    <property type="project" value="InterPro"/>
</dbReference>
<dbReference type="InterPro" id="IPR036397">
    <property type="entry name" value="RNaseH_sf"/>
</dbReference>
<dbReference type="EC" id="2.7.7.49" evidence="1"/>
<evidence type="ECO:0000313" key="10">
    <source>
        <dbReference type="Proteomes" id="UP000887159"/>
    </source>
</evidence>
<dbReference type="InterPro" id="IPR050951">
    <property type="entry name" value="Retrovirus_Pol_polyprotein"/>
</dbReference>
<dbReference type="SUPFAM" id="SSF53098">
    <property type="entry name" value="Ribonuclease H-like"/>
    <property type="match status" value="1"/>
</dbReference>
<dbReference type="InterPro" id="IPR041373">
    <property type="entry name" value="RT_RNaseH"/>
</dbReference>
<evidence type="ECO:0000256" key="7">
    <source>
        <dbReference type="ARBA" id="ARBA00022918"/>
    </source>
</evidence>
<dbReference type="Gene3D" id="3.30.420.10">
    <property type="entry name" value="Ribonuclease H-like superfamily/Ribonuclease H"/>
    <property type="match status" value="1"/>
</dbReference>
<sequence length="629" mass="72782">MPFGLSTCPSTFQRFINTVFRDLVVQGIVLPYMDDIVILAKNESEAIERLKKVLQVSSDYGLEINFDKCQFLHRKIEFLCHIIENNKLFPSPSKTKSVVNYPEPKTTKEVQRFLGLTGYFRKFIPAYSVIAKPLSDLLRKDTPFNFDVKQKASFDELKRLLCQKPVLGIYRQNCETEIHTDASIDGLAAVLLQRFPDDNSLHPIYYMSRKTSETERKYTSYELEVLAIIEALKKFKVYILGMPFKIITDCNAFTKTMSKKDLNTRIARWALNLQDYDYTILHRSGSQMAHVDALSRIQVLTNQYNDSIVHRIKESQELDPHILPIKALLQKGPYDNYCIKNNILYKFIDGAEILVIPDEMQHHFIKNAHDKGHFSVKRTLEHIIKNKYFIPQLQSKIEKYISNCVTCILKNKKSGKQEGFLHPLVKDDIPLNTYHIDHLGPLATSSLPRANGQVERINRTIIPVLSKMSEDDPTKWFKHVPSLQEVLNSTFQRSINTTPFELLFGTQINNKTDLRIQQLIDEQLQLEFNENRELLRKAAKTQILKVQNENKKSYNLRRKSPYLYSVKDLVAIKKTQQGPGQKLCNKFIGTYKITQVKPNDTYNVEKCGNFDGPTKTSTCAEYLKPWPNK</sequence>
<keyword evidence="6" id="KW-0378">Hydrolase</keyword>
<evidence type="ECO:0000256" key="4">
    <source>
        <dbReference type="ARBA" id="ARBA00022722"/>
    </source>
</evidence>
<evidence type="ECO:0000313" key="9">
    <source>
        <dbReference type="EMBL" id="GFX87285.1"/>
    </source>
</evidence>
<organism evidence="9 10">
    <name type="scientific">Trichonephila clavipes</name>
    <name type="common">Golden silk orbweaver</name>
    <name type="synonym">Nephila clavipes</name>
    <dbReference type="NCBI Taxonomy" id="2585209"/>
    <lineage>
        <taxon>Eukaryota</taxon>
        <taxon>Metazoa</taxon>
        <taxon>Ecdysozoa</taxon>
        <taxon>Arthropoda</taxon>
        <taxon>Chelicerata</taxon>
        <taxon>Arachnida</taxon>
        <taxon>Araneae</taxon>
        <taxon>Araneomorphae</taxon>
        <taxon>Entelegynae</taxon>
        <taxon>Araneoidea</taxon>
        <taxon>Nephilidae</taxon>
        <taxon>Trichonephila</taxon>
    </lineage>
</organism>